<dbReference type="HOGENOM" id="CLU_2952466_0_0_11"/>
<proteinExistence type="predicted"/>
<evidence type="ECO:0000313" key="1">
    <source>
        <dbReference type="EMBL" id="EEP43905.1"/>
    </source>
</evidence>
<accession>C4FB60</accession>
<dbReference type="EMBL" id="ABXH02000031">
    <property type="protein sequence ID" value="EEP43905.1"/>
    <property type="molecule type" value="Genomic_DNA"/>
</dbReference>
<dbReference type="AlphaFoldDB" id="C4FB60"/>
<reference evidence="1 2" key="1">
    <citation type="submission" date="2009-04" db="EMBL/GenBank/DDBJ databases">
        <authorList>
            <person name="Weinstock G."/>
            <person name="Sodergren E."/>
            <person name="Clifton S."/>
            <person name="Fulton L."/>
            <person name="Fulton B."/>
            <person name="Courtney L."/>
            <person name="Fronick C."/>
            <person name="Harrison M."/>
            <person name="Strong C."/>
            <person name="Farmer C."/>
            <person name="Delahaunty K."/>
            <person name="Markovic C."/>
            <person name="Hall O."/>
            <person name="Minx P."/>
            <person name="Tomlinson C."/>
            <person name="Mitreva M."/>
            <person name="Nelson J."/>
            <person name="Hou S."/>
            <person name="Wollam A."/>
            <person name="Pepin K.H."/>
            <person name="Johnson M."/>
            <person name="Bhonagiri V."/>
            <person name="Nash W.E."/>
            <person name="Warren W."/>
            <person name="Chinwalla A."/>
            <person name="Mardis E.R."/>
            <person name="Wilson R.K."/>
        </authorList>
    </citation>
    <scope>NUCLEOTIDE SEQUENCE [LARGE SCALE GENOMIC DNA]</scope>
    <source>
        <strain evidence="1 2">DSM 13280</strain>
    </source>
</reference>
<sequence>MAMVPSYRVSLSLSLSTRLREGGFVMLQDLARHRIRTFGRNLPRCLTPANFDHSQVQIT</sequence>
<evidence type="ECO:0000313" key="2">
    <source>
        <dbReference type="Proteomes" id="UP000003295"/>
    </source>
</evidence>
<protein>
    <submittedName>
        <fullName evidence="1">Uncharacterized protein</fullName>
    </submittedName>
</protein>
<organism evidence="1 2">
    <name type="scientific">Collinsella intestinalis DSM 13280</name>
    <dbReference type="NCBI Taxonomy" id="521003"/>
    <lineage>
        <taxon>Bacteria</taxon>
        <taxon>Bacillati</taxon>
        <taxon>Actinomycetota</taxon>
        <taxon>Coriobacteriia</taxon>
        <taxon>Coriobacteriales</taxon>
        <taxon>Coriobacteriaceae</taxon>
        <taxon>Collinsella</taxon>
    </lineage>
</organism>
<dbReference type="Proteomes" id="UP000003295">
    <property type="component" value="Unassembled WGS sequence"/>
</dbReference>
<name>C4FB60_9ACTN</name>
<gene>
    <name evidence="1" type="ORF">COLINT_03313</name>
</gene>
<comment type="caution">
    <text evidence="1">The sequence shown here is derived from an EMBL/GenBank/DDBJ whole genome shotgun (WGS) entry which is preliminary data.</text>
</comment>